<dbReference type="PANTHER" id="PTHR21137:SF35">
    <property type="entry name" value="ODORANT RECEPTOR 19A-RELATED"/>
    <property type="match status" value="1"/>
</dbReference>
<evidence type="ECO:0000256" key="2">
    <source>
        <dbReference type="ARBA" id="ARBA00022475"/>
    </source>
</evidence>
<dbReference type="OrthoDB" id="6617147at2759"/>
<keyword evidence="7 10" id="KW-0472">Membrane</keyword>
<name>A0A2A3ETM1_APICC</name>
<dbReference type="GO" id="GO:0005549">
    <property type="term" value="F:odorant binding"/>
    <property type="evidence" value="ECO:0007669"/>
    <property type="project" value="InterPro"/>
</dbReference>
<evidence type="ECO:0000256" key="1">
    <source>
        <dbReference type="ARBA" id="ARBA00004651"/>
    </source>
</evidence>
<evidence type="ECO:0000256" key="5">
    <source>
        <dbReference type="ARBA" id="ARBA00022725"/>
    </source>
</evidence>
<accession>A0A2A3ETM1</accession>
<evidence type="ECO:0000256" key="10">
    <source>
        <dbReference type="RuleBase" id="RU351113"/>
    </source>
</evidence>
<keyword evidence="8 10" id="KW-0675">Receptor</keyword>
<keyword evidence="3 10" id="KW-0716">Sensory transduction</keyword>
<dbReference type="AlphaFoldDB" id="A0A2A3ETM1"/>
<keyword evidence="5 10" id="KW-0552">Olfaction</keyword>
<dbReference type="InterPro" id="IPR004117">
    <property type="entry name" value="7tm6_olfct_rcpt"/>
</dbReference>
<keyword evidence="6 10" id="KW-1133">Transmembrane helix</keyword>
<evidence type="ECO:0000256" key="6">
    <source>
        <dbReference type="ARBA" id="ARBA00022989"/>
    </source>
</evidence>
<organism evidence="11 12">
    <name type="scientific">Apis cerana cerana</name>
    <name type="common">Oriental honeybee</name>
    <dbReference type="NCBI Taxonomy" id="94128"/>
    <lineage>
        <taxon>Eukaryota</taxon>
        <taxon>Metazoa</taxon>
        <taxon>Ecdysozoa</taxon>
        <taxon>Arthropoda</taxon>
        <taxon>Hexapoda</taxon>
        <taxon>Insecta</taxon>
        <taxon>Pterygota</taxon>
        <taxon>Neoptera</taxon>
        <taxon>Endopterygota</taxon>
        <taxon>Hymenoptera</taxon>
        <taxon>Apocrita</taxon>
        <taxon>Aculeata</taxon>
        <taxon>Apoidea</taxon>
        <taxon>Anthophila</taxon>
        <taxon>Apidae</taxon>
        <taxon>Apis</taxon>
    </lineage>
</organism>
<dbReference type="GO" id="GO:0005886">
    <property type="term" value="C:plasma membrane"/>
    <property type="evidence" value="ECO:0007669"/>
    <property type="project" value="UniProtKB-SubCell"/>
</dbReference>
<dbReference type="PANTHER" id="PTHR21137">
    <property type="entry name" value="ODORANT RECEPTOR"/>
    <property type="match status" value="1"/>
</dbReference>
<evidence type="ECO:0000313" key="11">
    <source>
        <dbReference type="EMBL" id="PBC34844.1"/>
    </source>
</evidence>
<comment type="caution">
    <text evidence="10">Lacks conserved residue(s) required for the propagation of feature annotation.</text>
</comment>
<gene>
    <name evidence="11" type="ORF">APICC_07108</name>
</gene>
<comment type="similarity">
    <text evidence="10">Belongs to the insect chemoreceptor superfamily. Heteromeric odorant receptor channel (TC 1.A.69) family.</text>
</comment>
<evidence type="ECO:0000256" key="9">
    <source>
        <dbReference type="ARBA" id="ARBA00023224"/>
    </source>
</evidence>
<sequence length="459" mass="53174">MIVLTFTGTFVKNINIYCILSTMEIGIRFFTFCAYTVAQLTHLFFLTIMGQFLINANEEIFRTIYEAHWYNGSSRTQSLYVLVLRKCLTFPKLTGGGLITLNLDSFVQLVGVWPYQQRFIKFCIRFITSAIVVLTLSAQISRVIKFYSLDVLSDQLPYLDVGFVLLFKQYNYILNEDKLRELLNEIISDRLIKRSKEELEILEIYLKRARVLSTVYEENISIFFCGFMFLLIPSIPPILNIISPLNESRGRELIYPSYYFVDEEKYYYPILMHMIAVALILTSVYVACDTYLVYIVHHGCALLAISGYRAERLRFDLRILTVINENERRYRFKHAVDDIKLRGGDYIDPLTDETYTKVRQSIKAHKTAVEYEAHWYNGSSRTQSLYILVLRKCLSPPKLTGGGLVALNLDSFLQVAYLVLNPTMDKAATNLPYSIASFGTFIKMGNYFLDETKNRLRSD</sequence>
<evidence type="ECO:0000256" key="4">
    <source>
        <dbReference type="ARBA" id="ARBA00022692"/>
    </source>
</evidence>
<evidence type="ECO:0000256" key="7">
    <source>
        <dbReference type="ARBA" id="ARBA00023136"/>
    </source>
</evidence>
<dbReference type="EMBL" id="KZ288186">
    <property type="protein sequence ID" value="PBC34844.1"/>
    <property type="molecule type" value="Genomic_DNA"/>
</dbReference>
<dbReference type="GO" id="GO:0007165">
    <property type="term" value="P:signal transduction"/>
    <property type="evidence" value="ECO:0007669"/>
    <property type="project" value="UniProtKB-KW"/>
</dbReference>
<protein>
    <recommendedName>
        <fullName evidence="10">Odorant receptor</fullName>
    </recommendedName>
</protein>
<keyword evidence="9 10" id="KW-0807">Transducer</keyword>
<feature type="transmembrane region" description="Helical" evidence="10">
    <location>
        <begin position="29"/>
        <end position="54"/>
    </location>
</feature>
<comment type="subcellular location">
    <subcellularLocation>
        <location evidence="1 10">Cell membrane</location>
        <topology evidence="1 10">Multi-pass membrane protein</topology>
    </subcellularLocation>
</comment>
<evidence type="ECO:0000256" key="8">
    <source>
        <dbReference type="ARBA" id="ARBA00023170"/>
    </source>
</evidence>
<dbReference type="Pfam" id="PF02949">
    <property type="entry name" value="7tm_6"/>
    <property type="match status" value="2"/>
</dbReference>
<evidence type="ECO:0000256" key="3">
    <source>
        <dbReference type="ARBA" id="ARBA00022606"/>
    </source>
</evidence>
<dbReference type="STRING" id="94128.A0A2A3ETM1"/>
<proteinExistence type="inferred from homology"/>
<evidence type="ECO:0000313" key="12">
    <source>
        <dbReference type="Proteomes" id="UP000242457"/>
    </source>
</evidence>
<keyword evidence="2" id="KW-1003">Cell membrane</keyword>
<keyword evidence="12" id="KW-1185">Reference proteome</keyword>
<feature type="transmembrane region" description="Helical" evidence="10">
    <location>
        <begin position="220"/>
        <end position="245"/>
    </location>
</feature>
<reference evidence="11 12" key="1">
    <citation type="submission" date="2014-07" db="EMBL/GenBank/DDBJ databases">
        <title>Genomic and transcriptomic analysis on Apis cerana provide comprehensive insights into honey bee biology.</title>
        <authorList>
            <person name="Diao Q."/>
            <person name="Sun L."/>
            <person name="Zheng H."/>
            <person name="Zheng H."/>
            <person name="Xu S."/>
            <person name="Wang S."/>
            <person name="Zeng Z."/>
            <person name="Hu F."/>
            <person name="Su S."/>
            <person name="Wu J."/>
        </authorList>
    </citation>
    <scope>NUCLEOTIDE SEQUENCE [LARGE SCALE GENOMIC DNA]</scope>
    <source>
        <tissue evidence="11">Pupae without intestine</tissue>
    </source>
</reference>
<keyword evidence="4 10" id="KW-0812">Transmembrane</keyword>
<dbReference type="GO" id="GO:0004984">
    <property type="term" value="F:olfactory receptor activity"/>
    <property type="evidence" value="ECO:0007669"/>
    <property type="project" value="InterPro"/>
</dbReference>
<feature type="transmembrane region" description="Helical" evidence="10">
    <location>
        <begin position="122"/>
        <end position="144"/>
    </location>
</feature>
<dbReference type="Proteomes" id="UP000242457">
    <property type="component" value="Unassembled WGS sequence"/>
</dbReference>